<dbReference type="PANTHER" id="PTHR30136:SF7">
    <property type="entry name" value="HTH-TYPE TRANSCRIPTIONAL REGULATOR KDGR-RELATED"/>
    <property type="match status" value="1"/>
</dbReference>
<evidence type="ECO:0000259" key="5">
    <source>
        <dbReference type="PROSITE" id="PS51077"/>
    </source>
</evidence>
<keyword evidence="2" id="KW-0238">DNA-binding</keyword>
<feature type="region of interest" description="Disordered" evidence="4">
    <location>
        <begin position="1"/>
        <end position="20"/>
    </location>
</feature>
<evidence type="ECO:0000313" key="8">
    <source>
        <dbReference type="Proteomes" id="UP001595377"/>
    </source>
</evidence>
<name>A0ABV7DG17_9HYPH</name>
<evidence type="ECO:0000313" key="7">
    <source>
        <dbReference type="EMBL" id="MFC3073237.1"/>
    </source>
</evidence>
<dbReference type="PROSITE" id="PS51078">
    <property type="entry name" value="ICLR_ED"/>
    <property type="match status" value="1"/>
</dbReference>
<dbReference type="InterPro" id="IPR036390">
    <property type="entry name" value="WH_DNA-bd_sf"/>
</dbReference>
<dbReference type="Pfam" id="PF09339">
    <property type="entry name" value="HTH_IclR"/>
    <property type="match status" value="1"/>
</dbReference>
<dbReference type="InterPro" id="IPR005471">
    <property type="entry name" value="Tscrpt_reg_IclR_N"/>
</dbReference>
<dbReference type="InterPro" id="IPR029016">
    <property type="entry name" value="GAF-like_dom_sf"/>
</dbReference>
<proteinExistence type="predicted"/>
<dbReference type="InterPro" id="IPR014757">
    <property type="entry name" value="Tscrpt_reg_IclR_C"/>
</dbReference>
<evidence type="ECO:0000259" key="6">
    <source>
        <dbReference type="PROSITE" id="PS51078"/>
    </source>
</evidence>
<feature type="domain" description="IclR-ED" evidence="6">
    <location>
        <begin position="86"/>
        <end position="267"/>
    </location>
</feature>
<keyword evidence="8" id="KW-1185">Reference proteome</keyword>
<keyword evidence="3" id="KW-0804">Transcription</keyword>
<dbReference type="SUPFAM" id="SSF46785">
    <property type="entry name" value="Winged helix' DNA-binding domain"/>
    <property type="match status" value="1"/>
</dbReference>
<dbReference type="Gene3D" id="3.30.450.40">
    <property type="match status" value="1"/>
</dbReference>
<dbReference type="InterPro" id="IPR036388">
    <property type="entry name" value="WH-like_DNA-bd_sf"/>
</dbReference>
<organism evidence="7 8">
    <name type="scientific">Shinella pollutisoli</name>
    <dbReference type="NCBI Taxonomy" id="2250594"/>
    <lineage>
        <taxon>Bacteria</taxon>
        <taxon>Pseudomonadati</taxon>
        <taxon>Pseudomonadota</taxon>
        <taxon>Alphaproteobacteria</taxon>
        <taxon>Hyphomicrobiales</taxon>
        <taxon>Rhizobiaceae</taxon>
        <taxon>Shinella</taxon>
    </lineage>
</organism>
<dbReference type="EMBL" id="JBHRSP010000015">
    <property type="protein sequence ID" value="MFC3073237.1"/>
    <property type="molecule type" value="Genomic_DNA"/>
</dbReference>
<protein>
    <submittedName>
        <fullName evidence="7">IclR family transcriptional regulator</fullName>
    </submittedName>
</protein>
<comment type="caution">
    <text evidence="7">The sequence shown here is derived from an EMBL/GenBank/DDBJ whole genome shotgun (WGS) entry which is preliminary data.</text>
</comment>
<dbReference type="InterPro" id="IPR050707">
    <property type="entry name" value="HTH_MetabolicPath_Reg"/>
</dbReference>
<evidence type="ECO:0000256" key="2">
    <source>
        <dbReference type="ARBA" id="ARBA00023125"/>
    </source>
</evidence>
<accession>A0ABV7DG17</accession>
<dbReference type="PANTHER" id="PTHR30136">
    <property type="entry name" value="HELIX-TURN-HELIX TRANSCRIPTIONAL REGULATOR, ICLR FAMILY"/>
    <property type="match status" value="1"/>
</dbReference>
<dbReference type="RefSeq" id="WP_257311234.1">
    <property type="nucleotide sequence ID" value="NZ_JANFDG010000001.1"/>
</dbReference>
<evidence type="ECO:0000256" key="1">
    <source>
        <dbReference type="ARBA" id="ARBA00023015"/>
    </source>
</evidence>
<feature type="domain" description="HTH iclR-type" evidence="5">
    <location>
        <begin position="23"/>
        <end position="85"/>
    </location>
</feature>
<dbReference type="Proteomes" id="UP001595377">
    <property type="component" value="Unassembled WGS sequence"/>
</dbReference>
<evidence type="ECO:0000256" key="4">
    <source>
        <dbReference type="SAM" id="MobiDB-lite"/>
    </source>
</evidence>
<gene>
    <name evidence="7" type="ORF">ACFOHH_09005</name>
</gene>
<dbReference type="Pfam" id="PF01614">
    <property type="entry name" value="IclR_C"/>
    <property type="match status" value="1"/>
</dbReference>
<dbReference type="Gene3D" id="1.10.10.10">
    <property type="entry name" value="Winged helix-like DNA-binding domain superfamily/Winged helix DNA-binding domain"/>
    <property type="match status" value="1"/>
</dbReference>
<dbReference type="PROSITE" id="PS51077">
    <property type="entry name" value="HTH_ICLR"/>
    <property type="match status" value="1"/>
</dbReference>
<evidence type="ECO:0000256" key="3">
    <source>
        <dbReference type="ARBA" id="ARBA00023163"/>
    </source>
</evidence>
<reference evidence="8" key="1">
    <citation type="journal article" date="2019" name="Int. J. Syst. Evol. Microbiol.">
        <title>The Global Catalogue of Microorganisms (GCM) 10K type strain sequencing project: providing services to taxonomists for standard genome sequencing and annotation.</title>
        <authorList>
            <consortium name="The Broad Institute Genomics Platform"/>
            <consortium name="The Broad Institute Genome Sequencing Center for Infectious Disease"/>
            <person name="Wu L."/>
            <person name="Ma J."/>
        </authorList>
    </citation>
    <scope>NUCLEOTIDE SEQUENCE [LARGE SCALE GENOMIC DNA]</scope>
    <source>
        <strain evidence="8">KCTC 52677</strain>
    </source>
</reference>
<dbReference type="SMART" id="SM00346">
    <property type="entry name" value="HTH_ICLR"/>
    <property type="match status" value="1"/>
</dbReference>
<sequence length="267" mass="28846">MSANRQDDDGEDEGAGAASRYRAPALDKGLDILEILADQSGGLTRTEIVRQMGLSPSQIFRMLERLVARGYVARLEGGDRYALTMKLFLLANRYPPLRRLVAQAQPPMDEFARETGQSCHLVVPEAGTGVIVAQATPISHWEFRARIGGQLDLFTTGSGQALIAFQRPERRAEMLALWGVAHAEERLRTITADLDAVRKAGYRAGPSSYLVGVTDLSAPICDPGGDAVAVLTCAYIEHPGDTGNETRNRALSRLRALAADLSSARSA</sequence>
<keyword evidence="1" id="KW-0805">Transcription regulation</keyword>
<dbReference type="SUPFAM" id="SSF55781">
    <property type="entry name" value="GAF domain-like"/>
    <property type="match status" value="1"/>
</dbReference>